<evidence type="ECO:0000313" key="2">
    <source>
        <dbReference type="Proteomes" id="UP001303160"/>
    </source>
</evidence>
<dbReference type="AlphaFoldDB" id="A0AAN6XHP6"/>
<reference evidence="1" key="1">
    <citation type="journal article" date="2023" name="Mol. Phylogenet. Evol.">
        <title>Genome-scale phylogeny and comparative genomics of the fungal order Sordariales.</title>
        <authorList>
            <person name="Hensen N."/>
            <person name="Bonometti L."/>
            <person name="Westerberg I."/>
            <person name="Brannstrom I.O."/>
            <person name="Guillou S."/>
            <person name="Cros-Aarteil S."/>
            <person name="Calhoun S."/>
            <person name="Haridas S."/>
            <person name="Kuo A."/>
            <person name="Mondo S."/>
            <person name="Pangilinan J."/>
            <person name="Riley R."/>
            <person name="LaButti K."/>
            <person name="Andreopoulos B."/>
            <person name="Lipzen A."/>
            <person name="Chen C."/>
            <person name="Yan M."/>
            <person name="Daum C."/>
            <person name="Ng V."/>
            <person name="Clum A."/>
            <person name="Steindorff A."/>
            <person name="Ohm R.A."/>
            <person name="Martin F."/>
            <person name="Silar P."/>
            <person name="Natvig D.O."/>
            <person name="Lalanne C."/>
            <person name="Gautier V."/>
            <person name="Ament-Velasquez S.L."/>
            <person name="Kruys A."/>
            <person name="Hutchinson M.I."/>
            <person name="Powell A.J."/>
            <person name="Barry K."/>
            <person name="Miller A.N."/>
            <person name="Grigoriev I.V."/>
            <person name="Debuchy R."/>
            <person name="Gladieux P."/>
            <person name="Hiltunen Thoren M."/>
            <person name="Johannesson H."/>
        </authorList>
    </citation>
    <scope>NUCLEOTIDE SEQUENCE</scope>
    <source>
        <strain evidence="1">CBS 315.58</strain>
    </source>
</reference>
<name>A0AAN6XHP6_9PEZI</name>
<sequence>MEAATLPLFISGQSETRALKPDQGDAARSGATGVLLTTLLGATLHLETADAALFYVPSPKNYARRALAQVRVVKNHDNIEGGQSIQYEDGSCTTRDRAENQVSSTLSIPLTQATFIWMKIVQNLLSYV</sequence>
<keyword evidence="2" id="KW-1185">Reference proteome</keyword>
<organism evidence="1 2">
    <name type="scientific">Triangularia verruculosa</name>
    <dbReference type="NCBI Taxonomy" id="2587418"/>
    <lineage>
        <taxon>Eukaryota</taxon>
        <taxon>Fungi</taxon>
        <taxon>Dikarya</taxon>
        <taxon>Ascomycota</taxon>
        <taxon>Pezizomycotina</taxon>
        <taxon>Sordariomycetes</taxon>
        <taxon>Sordariomycetidae</taxon>
        <taxon>Sordariales</taxon>
        <taxon>Podosporaceae</taxon>
        <taxon>Triangularia</taxon>
    </lineage>
</organism>
<proteinExistence type="predicted"/>
<reference evidence="1" key="2">
    <citation type="submission" date="2023-05" db="EMBL/GenBank/DDBJ databases">
        <authorList>
            <consortium name="Lawrence Berkeley National Laboratory"/>
            <person name="Steindorff A."/>
            <person name="Hensen N."/>
            <person name="Bonometti L."/>
            <person name="Westerberg I."/>
            <person name="Brannstrom I.O."/>
            <person name="Guillou S."/>
            <person name="Cros-Aarteil S."/>
            <person name="Calhoun S."/>
            <person name="Haridas S."/>
            <person name="Kuo A."/>
            <person name="Mondo S."/>
            <person name="Pangilinan J."/>
            <person name="Riley R."/>
            <person name="Labutti K."/>
            <person name="Andreopoulos B."/>
            <person name="Lipzen A."/>
            <person name="Chen C."/>
            <person name="Yanf M."/>
            <person name="Daum C."/>
            <person name="Ng V."/>
            <person name="Clum A."/>
            <person name="Ohm R."/>
            <person name="Martin F."/>
            <person name="Silar P."/>
            <person name="Natvig D."/>
            <person name="Lalanne C."/>
            <person name="Gautier V."/>
            <person name="Ament-Velasquez S.L."/>
            <person name="Kruys A."/>
            <person name="Hutchinson M.I."/>
            <person name="Powell A.J."/>
            <person name="Barry K."/>
            <person name="Miller A.N."/>
            <person name="Grigoriev I.V."/>
            <person name="Debuchy R."/>
            <person name="Gladieux P."/>
            <person name="Thoren M.H."/>
            <person name="Johannesson H."/>
        </authorList>
    </citation>
    <scope>NUCLEOTIDE SEQUENCE</scope>
    <source>
        <strain evidence="1">CBS 315.58</strain>
    </source>
</reference>
<comment type="caution">
    <text evidence="1">The sequence shown here is derived from an EMBL/GenBank/DDBJ whole genome shotgun (WGS) entry which is preliminary data.</text>
</comment>
<dbReference type="Proteomes" id="UP001303160">
    <property type="component" value="Unassembled WGS sequence"/>
</dbReference>
<gene>
    <name evidence="1" type="ORF">QBC40DRAFT_264677</name>
</gene>
<protein>
    <submittedName>
        <fullName evidence="1">Uncharacterized protein</fullName>
    </submittedName>
</protein>
<evidence type="ECO:0000313" key="1">
    <source>
        <dbReference type="EMBL" id="KAK4200958.1"/>
    </source>
</evidence>
<accession>A0AAN6XHP6</accession>
<dbReference type="EMBL" id="MU863913">
    <property type="protein sequence ID" value="KAK4200958.1"/>
    <property type="molecule type" value="Genomic_DNA"/>
</dbReference>